<dbReference type="RefSeq" id="WP_230096837.1">
    <property type="nucleotide sequence ID" value="NZ_CAKKNS010000004.1"/>
</dbReference>
<sequence>MAITLSGYLRYSELVEKALEKVVLNNAADVKAFFLIQTKLMVEDFAIIIWFNSLRRFTLEAHADPQQTECGRARIYEVHKRIGISINAQVPTISVESIIHAFMIQSAILNGIINLGNMEKFRDEVFDTVMPGYQIDSYQETSHLFGLYLDDIL</sequence>
<comment type="caution">
    <text evidence="1">The sequence shown here is derived from an EMBL/GenBank/DDBJ whole genome shotgun (WGS) entry which is preliminary data.</text>
</comment>
<evidence type="ECO:0000313" key="2">
    <source>
        <dbReference type="Proteomes" id="UP000789707"/>
    </source>
</evidence>
<dbReference type="Proteomes" id="UP000789707">
    <property type="component" value="Unassembled WGS sequence"/>
</dbReference>
<organism evidence="1 2">
    <name type="scientific">Periweissella fabaria</name>
    <dbReference type="NCBI Taxonomy" id="546157"/>
    <lineage>
        <taxon>Bacteria</taxon>
        <taxon>Bacillati</taxon>
        <taxon>Bacillota</taxon>
        <taxon>Bacilli</taxon>
        <taxon>Lactobacillales</taxon>
        <taxon>Lactobacillaceae</taxon>
        <taxon>Periweissella</taxon>
    </lineage>
</organism>
<name>A0ABM8Z6I4_9LACO</name>
<gene>
    <name evidence="1" type="ORF">WFA24289_01110</name>
</gene>
<reference evidence="1 2" key="1">
    <citation type="submission" date="2021-11" db="EMBL/GenBank/DDBJ databases">
        <authorList>
            <person name="Depoorter E."/>
        </authorList>
    </citation>
    <scope>NUCLEOTIDE SEQUENCE [LARGE SCALE GENOMIC DNA]</scope>
    <source>
        <strain evidence="1 2">LMG 24289</strain>
    </source>
</reference>
<dbReference type="EMBL" id="CAKKNS010000004">
    <property type="protein sequence ID" value="CAH0416797.1"/>
    <property type="molecule type" value="Genomic_DNA"/>
</dbReference>
<protein>
    <recommendedName>
        <fullName evidence="3">Globin</fullName>
    </recommendedName>
</protein>
<evidence type="ECO:0008006" key="3">
    <source>
        <dbReference type="Google" id="ProtNLM"/>
    </source>
</evidence>
<proteinExistence type="predicted"/>
<keyword evidence="2" id="KW-1185">Reference proteome</keyword>
<evidence type="ECO:0000313" key="1">
    <source>
        <dbReference type="EMBL" id="CAH0416797.1"/>
    </source>
</evidence>
<accession>A0ABM8Z6I4</accession>